<name>A0A7R8H9U7_LEPSM</name>
<accession>A0A7R8H9U7</accession>
<dbReference type="InterPro" id="IPR011009">
    <property type="entry name" value="Kinase-like_dom_sf"/>
</dbReference>
<evidence type="ECO:0000313" key="4">
    <source>
        <dbReference type="Proteomes" id="UP000675881"/>
    </source>
</evidence>
<gene>
    <name evidence="3" type="ORF">LSAA_11308</name>
</gene>
<organism evidence="3 4">
    <name type="scientific">Lepeophtheirus salmonis</name>
    <name type="common">Salmon louse</name>
    <name type="synonym">Caligus salmonis</name>
    <dbReference type="NCBI Taxonomy" id="72036"/>
    <lineage>
        <taxon>Eukaryota</taxon>
        <taxon>Metazoa</taxon>
        <taxon>Ecdysozoa</taxon>
        <taxon>Arthropoda</taxon>
        <taxon>Crustacea</taxon>
        <taxon>Multicrustacea</taxon>
        <taxon>Hexanauplia</taxon>
        <taxon>Copepoda</taxon>
        <taxon>Siphonostomatoida</taxon>
        <taxon>Caligidae</taxon>
        <taxon>Lepeophtheirus</taxon>
    </lineage>
</organism>
<proteinExistence type="predicted"/>
<keyword evidence="4" id="KW-1185">Reference proteome</keyword>
<dbReference type="PANTHER" id="PTHR11012:SF30">
    <property type="entry name" value="PROTEIN KINASE-LIKE DOMAIN-CONTAINING"/>
    <property type="match status" value="1"/>
</dbReference>
<dbReference type="SMART" id="SM00587">
    <property type="entry name" value="CHK"/>
    <property type="match status" value="1"/>
</dbReference>
<dbReference type="SUPFAM" id="SSF56112">
    <property type="entry name" value="Protein kinase-like (PK-like)"/>
    <property type="match status" value="1"/>
</dbReference>
<dbReference type="Gene3D" id="3.90.1200.10">
    <property type="match status" value="1"/>
</dbReference>
<evidence type="ECO:0000313" key="3">
    <source>
        <dbReference type="EMBL" id="CAF2966747.1"/>
    </source>
</evidence>
<feature type="compositionally biased region" description="Polar residues" evidence="1">
    <location>
        <begin position="71"/>
        <end position="87"/>
    </location>
</feature>
<dbReference type="InterPro" id="IPR004119">
    <property type="entry name" value="EcKL"/>
</dbReference>
<feature type="compositionally biased region" description="Polar residues" evidence="1">
    <location>
        <begin position="418"/>
        <end position="434"/>
    </location>
</feature>
<reference evidence="3" key="1">
    <citation type="submission" date="2021-02" db="EMBL/GenBank/DDBJ databases">
        <authorList>
            <person name="Bekaert M."/>
        </authorList>
    </citation>
    <scope>NUCLEOTIDE SEQUENCE</scope>
    <source>
        <strain evidence="3">IoA-00</strain>
    </source>
</reference>
<dbReference type="OrthoDB" id="6342477at2759"/>
<evidence type="ECO:0000259" key="2">
    <source>
        <dbReference type="SMART" id="SM00587"/>
    </source>
</evidence>
<feature type="region of interest" description="Disordered" evidence="1">
    <location>
        <begin position="71"/>
        <end position="102"/>
    </location>
</feature>
<dbReference type="InterPro" id="IPR015897">
    <property type="entry name" value="CHK_kinase-like"/>
</dbReference>
<feature type="domain" description="CHK kinase-like" evidence="2">
    <location>
        <begin position="220"/>
        <end position="373"/>
    </location>
</feature>
<evidence type="ECO:0000256" key="1">
    <source>
        <dbReference type="SAM" id="MobiDB-lite"/>
    </source>
</evidence>
<dbReference type="AlphaFoldDB" id="A0A7R8H9U7"/>
<dbReference type="Proteomes" id="UP000675881">
    <property type="component" value="Chromosome 6"/>
</dbReference>
<sequence length="565" mass="63927">MNKVQSTSMGEDDIKSWCTGGDLTMNQRGQTEIDVIREWFVNIFTPFEKTADLVVMDFKFEQMSHLRNSLPAGSSTGIPLSNTSSKPVNGKHNGNDSLSDALKSDKDEYDFDEEEMNDSNNICEKHFTVLKRATVNLLVQGKPKTYSVVIKVLPTDDSERYTTRSKFEQLLKFSKEVQVYLRVVQCMVVYDEKRYPSACVEPPVPRCYLGQLDAQNDVTLIQRDSEQCVTGMFPFAVDATSFREIFRTRTRIVKRELTRYLVSKVPRGYASVVKASREDIKEMGDKIERHLRELFLATPHGAVDLRNIMFQYDEVSGRPICAKFLDFSTLTVSSPVIDITYFLHSSVAPELASHHHATLLQVYHRAHLEAIKSFGMHGYEMELEDLINEYQAKQDYGSMMACLLKPALYVLQSLNHAPSAPNRQSCDSKQQDLMSSHRRRRRRRSTSEDEMDPSTVEEVPPLPHSNSEEDSFTGSLKIDKNLVPVDLRLHGYLSALAKACPCPCSVGNRELTIAELSADSLEDLHMVAREQQVPGVKTLDCGGSKSTFKKFILGLLHPSKKPRGF</sequence>
<protein>
    <submittedName>
        <fullName evidence="3">(salmon louse) hypothetical protein</fullName>
    </submittedName>
</protein>
<dbReference type="PANTHER" id="PTHR11012">
    <property type="entry name" value="PROTEIN KINASE-LIKE DOMAIN-CONTAINING"/>
    <property type="match status" value="1"/>
</dbReference>
<dbReference type="EMBL" id="HG994585">
    <property type="protein sequence ID" value="CAF2966747.1"/>
    <property type="molecule type" value="Genomic_DNA"/>
</dbReference>
<dbReference type="Pfam" id="PF02958">
    <property type="entry name" value="EcKL"/>
    <property type="match status" value="1"/>
</dbReference>
<feature type="region of interest" description="Disordered" evidence="1">
    <location>
        <begin position="418"/>
        <end position="472"/>
    </location>
</feature>